<evidence type="ECO:0000256" key="11">
    <source>
        <dbReference type="ARBA" id="ARBA00023329"/>
    </source>
</evidence>
<dbReference type="InterPro" id="IPR004835">
    <property type="entry name" value="Chitin_synth"/>
</dbReference>
<feature type="region of interest" description="Disordered" evidence="12">
    <location>
        <begin position="388"/>
        <end position="413"/>
    </location>
</feature>
<feature type="transmembrane region" description="Helical" evidence="13">
    <location>
        <begin position="858"/>
        <end position="881"/>
    </location>
</feature>
<dbReference type="PANTHER" id="PTHR22914">
    <property type="entry name" value="CHITIN SYNTHASE"/>
    <property type="match status" value="1"/>
</dbReference>
<name>A0AAF0DYV4_9BASI</name>
<evidence type="ECO:0000256" key="4">
    <source>
        <dbReference type="ARBA" id="ARBA00022475"/>
    </source>
</evidence>
<feature type="transmembrane region" description="Helical" evidence="13">
    <location>
        <begin position="830"/>
        <end position="851"/>
    </location>
</feature>
<feature type="transmembrane region" description="Helical" evidence="13">
    <location>
        <begin position="887"/>
        <end position="913"/>
    </location>
</feature>
<feature type="transmembrane region" description="Helical" evidence="13">
    <location>
        <begin position="85"/>
        <end position="108"/>
    </location>
</feature>
<feature type="domain" description="Chitin synthase 4-like" evidence="14">
    <location>
        <begin position="254"/>
        <end position="338"/>
    </location>
</feature>
<dbReference type="GO" id="GO:0005886">
    <property type="term" value="C:plasma membrane"/>
    <property type="evidence" value="ECO:0007669"/>
    <property type="project" value="UniProtKB-SubCell"/>
</dbReference>
<evidence type="ECO:0000256" key="13">
    <source>
        <dbReference type="SAM" id="Phobius"/>
    </source>
</evidence>
<keyword evidence="8 13" id="KW-1133">Transmembrane helix</keyword>
<evidence type="ECO:0000313" key="16">
    <source>
        <dbReference type="Proteomes" id="UP001214603"/>
    </source>
</evidence>
<protein>
    <recommendedName>
        <fullName evidence="3">chitin synthase</fullName>
        <ecNumber evidence="3">2.4.1.16</ecNumber>
    </recommendedName>
</protein>
<keyword evidence="5 15" id="KW-0328">Glycosyltransferase</keyword>
<keyword evidence="16" id="KW-1185">Reference proteome</keyword>
<accession>A0AAF0DYV4</accession>
<dbReference type="EMBL" id="CP119934">
    <property type="protein sequence ID" value="WFD01529.1"/>
    <property type="molecule type" value="Genomic_DNA"/>
</dbReference>
<evidence type="ECO:0000256" key="1">
    <source>
        <dbReference type="ARBA" id="ARBA00004439"/>
    </source>
</evidence>
<gene>
    <name evidence="15" type="ORF">MOBT1_000196</name>
</gene>
<dbReference type="Pfam" id="PF03142">
    <property type="entry name" value="Chitin_synth_2"/>
    <property type="match status" value="1"/>
</dbReference>
<evidence type="ECO:0000313" key="15">
    <source>
        <dbReference type="EMBL" id="WFD01529.1"/>
    </source>
</evidence>
<keyword evidence="11" id="KW-0968">Cytoplasmic vesicle</keyword>
<keyword evidence="7 13" id="KW-0812">Transmembrane</keyword>
<feature type="compositionally biased region" description="Polar residues" evidence="12">
    <location>
        <begin position="1"/>
        <end position="11"/>
    </location>
</feature>
<evidence type="ECO:0000256" key="8">
    <source>
        <dbReference type="ARBA" id="ARBA00022989"/>
    </source>
</evidence>
<dbReference type="CDD" id="cd04190">
    <property type="entry name" value="Chitin_synth_C"/>
    <property type="match status" value="1"/>
</dbReference>
<dbReference type="Pfam" id="PF22997">
    <property type="entry name" value="CHS4"/>
    <property type="match status" value="1"/>
</dbReference>
<dbReference type="GO" id="GO:0006031">
    <property type="term" value="P:chitin biosynthetic process"/>
    <property type="evidence" value="ECO:0007669"/>
    <property type="project" value="TreeGrafter"/>
</dbReference>
<feature type="region of interest" description="Disordered" evidence="12">
    <location>
        <begin position="1073"/>
        <end position="1172"/>
    </location>
</feature>
<comment type="subcellular location">
    <subcellularLocation>
        <location evidence="2">Cell membrane</location>
        <topology evidence="2">Multi-pass membrane protein</topology>
    </subcellularLocation>
    <subcellularLocation>
        <location evidence="1">Cytoplasmic vesicle membrane</location>
        <topology evidence="1">Multi-pass membrane protein</topology>
    </subcellularLocation>
</comment>
<proteinExistence type="predicted"/>
<evidence type="ECO:0000256" key="2">
    <source>
        <dbReference type="ARBA" id="ARBA00004651"/>
    </source>
</evidence>
<reference evidence="15" key="1">
    <citation type="submission" date="2023-03" db="EMBL/GenBank/DDBJ databases">
        <title>Mating type loci evolution in Malassezia.</title>
        <authorList>
            <person name="Coelho M.A."/>
        </authorList>
    </citation>
    <scope>NUCLEOTIDE SEQUENCE</scope>
    <source>
        <strain evidence="15">CBS 7876</strain>
    </source>
</reference>
<dbReference type="EC" id="2.4.1.16" evidence="3"/>
<dbReference type="GO" id="GO:0030428">
    <property type="term" value="C:cell septum"/>
    <property type="evidence" value="ECO:0007669"/>
    <property type="project" value="TreeGrafter"/>
</dbReference>
<evidence type="ECO:0000256" key="12">
    <source>
        <dbReference type="SAM" id="MobiDB-lite"/>
    </source>
</evidence>
<keyword evidence="10" id="KW-0325">Glycoprotein</keyword>
<organism evidence="15 16">
    <name type="scientific">Malassezia obtusa</name>
    <dbReference type="NCBI Taxonomy" id="76774"/>
    <lineage>
        <taxon>Eukaryota</taxon>
        <taxon>Fungi</taxon>
        <taxon>Dikarya</taxon>
        <taxon>Basidiomycota</taxon>
        <taxon>Ustilaginomycotina</taxon>
        <taxon>Malasseziomycetes</taxon>
        <taxon>Malasseziales</taxon>
        <taxon>Malasseziaceae</taxon>
        <taxon>Malassezia</taxon>
    </lineage>
</organism>
<sequence length="1172" mass="130314">MVVQLSRNRSAARSFIRRPGTAADDTTISLEHDHPPPLQHPTRLGRSNTLSRPERGHPVPPLLNPDGAPGDPFADTSSRNPLRNWWKYTAMAVTFWAPPALLSACGMHSSVVRQAWREKIGLVLIASILSGIIAYITVGLQRTLCPKSAQHIFQPVKASGGMFSVEGWAYHGGSGLNNSFFSRSNTEPGMDLTPYLGRPPNSVPSCRGHSGRYANLEDCIDLRHRRGACLDTLNSNFYQKYKLEPMKPDPLMLGFDWADIVNSSNPRSRQTLITIDGDVLNMEPYLVLNPDPIPGDLVDRAIRMATRTGQGADATRIFTTQSDTRNAIQCLKDRYTAGRINYLSTGCFMAQIVLYISLIVILGIVIVRTVMAIWFHFVGSRSLLRRSKNPASTATKKNRRISHQVLPADAGSHDPSGVAPWANKSIAPPLVAATAAARQEPGAPLGLPTSMTQRDIGHNPYVVCLVTCYSEGVEGISATLSSLAKTEYPSNRQLLFVVADGMVTGFGETLSTPDMCVSLMSPDARFGTPMPMSYGSIATGKKAHNMALVYAGHYIDPSGGEPVPMIVVAKCGTPDEANEKKPGNRGKRDSQMVLLNFLQRVTYDDPMTPLDYDLFRKAHALLGVTPDFFELILMVDADTKVHKGALRSLCDAMMNDNRIMGACGETRIENKAQSWVTMIQVFEYFISHHQVKAFESVFGGVTCLPGCFSIYRVKARKTSDDDWIPVVIKPEILREYSQTIVTTLHQKNLLLLGEDRFLSTMLLRTFPHRKMIFVPQAVCHTEVPHTFKMLLSQRRRWINSTVHNLMELVLVRDLCGTFCFSMQFVVLMDLIGTLVLPVAILLTYTLIVLACVHPPKDFASAIPITMLIAVLVMPGVVITVAELKFHFIGWLIIYLIFLPVWNLILPAYSFWHFDDFSWGETRKVMGEIKGESHATVDDEIHDSLKHVPHRQWEDWERSRIRKLRRDERRRNEMQNQFGDGFYNDAALDAPGDAHLLPAAAPAAEQDRDDAATVSSDLGEDRWGDQIGGYNENQLPPELLDGTRPISVLQTNRLSSMFSENDLEDLLQRGWDESANPLRPRTRGPFQSIPNHSIASLNDQDPLSEETDKHRTSVDMGSLHPDDAERHEPSFHAALEPPTEATSSAVGAGRSTHARNRSFGALRFDTPYDSPNH</sequence>
<dbReference type="SUPFAM" id="SSF53448">
    <property type="entry name" value="Nucleotide-diphospho-sugar transferases"/>
    <property type="match status" value="1"/>
</dbReference>
<evidence type="ECO:0000259" key="14">
    <source>
        <dbReference type="Pfam" id="PF22997"/>
    </source>
</evidence>
<keyword evidence="9 13" id="KW-0472">Membrane</keyword>
<dbReference type="AlphaFoldDB" id="A0AAF0DYV4"/>
<feature type="compositionally biased region" description="Basic and acidic residues" evidence="12">
    <location>
        <begin position="1119"/>
        <end position="1129"/>
    </location>
</feature>
<evidence type="ECO:0000256" key="9">
    <source>
        <dbReference type="ARBA" id="ARBA00023136"/>
    </source>
</evidence>
<dbReference type="Proteomes" id="UP001214603">
    <property type="component" value="Chromosome 1"/>
</dbReference>
<keyword evidence="4" id="KW-1003">Cell membrane</keyword>
<feature type="region of interest" description="Disordered" evidence="12">
    <location>
        <begin position="1"/>
        <end position="76"/>
    </location>
</feature>
<dbReference type="PANTHER" id="PTHR22914:SF41">
    <property type="entry name" value="CHITIN SYNTHASE 7"/>
    <property type="match status" value="1"/>
</dbReference>
<dbReference type="InterPro" id="IPR054295">
    <property type="entry name" value="CHS4-like_dom"/>
</dbReference>
<dbReference type="GO" id="GO:0004100">
    <property type="term" value="F:chitin synthase activity"/>
    <property type="evidence" value="ECO:0007669"/>
    <property type="project" value="UniProtKB-EC"/>
</dbReference>
<evidence type="ECO:0000256" key="10">
    <source>
        <dbReference type="ARBA" id="ARBA00023180"/>
    </source>
</evidence>
<evidence type="ECO:0000256" key="7">
    <source>
        <dbReference type="ARBA" id="ARBA00022692"/>
    </source>
</evidence>
<feature type="transmembrane region" description="Helical" evidence="13">
    <location>
        <begin position="120"/>
        <end position="140"/>
    </location>
</feature>
<feature type="compositionally biased region" description="Polar residues" evidence="12">
    <location>
        <begin position="1087"/>
        <end position="1100"/>
    </location>
</feature>
<keyword evidence="6 15" id="KW-0808">Transferase</keyword>
<dbReference type="GO" id="GO:0030659">
    <property type="term" value="C:cytoplasmic vesicle membrane"/>
    <property type="evidence" value="ECO:0007669"/>
    <property type="project" value="UniProtKB-SubCell"/>
</dbReference>
<feature type="transmembrane region" description="Helical" evidence="13">
    <location>
        <begin position="352"/>
        <end position="378"/>
    </location>
</feature>
<evidence type="ECO:0000256" key="5">
    <source>
        <dbReference type="ARBA" id="ARBA00022676"/>
    </source>
</evidence>
<evidence type="ECO:0000256" key="3">
    <source>
        <dbReference type="ARBA" id="ARBA00012543"/>
    </source>
</evidence>
<dbReference type="InterPro" id="IPR029044">
    <property type="entry name" value="Nucleotide-diphossugar_trans"/>
</dbReference>
<evidence type="ECO:0000256" key="6">
    <source>
        <dbReference type="ARBA" id="ARBA00022679"/>
    </source>
</evidence>